<feature type="transmembrane region" description="Helical" evidence="4">
    <location>
        <begin position="325"/>
        <end position="345"/>
    </location>
</feature>
<feature type="transmembrane region" description="Helical" evidence="4">
    <location>
        <begin position="6"/>
        <end position="32"/>
    </location>
</feature>
<keyword evidence="6" id="KW-1185">Reference proteome</keyword>
<dbReference type="InterPro" id="IPR029044">
    <property type="entry name" value="Nucleotide-diphossugar_trans"/>
</dbReference>
<name>A0A4R6IPF7_9SPHI</name>
<dbReference type="GO" id="GO:0016757">
    <property type="term" value="F:glycosyltransferase activity"/>
    <property type="evidence" value="ECO:0007669"/>
    <property type="project" value="UniProtKB-KW"/>
</dbReference>
<dbReference type="PANTHER" id="PTHR43630:SF1">
    <property type="entry name" value="POLY-BETA-1,6-N-ACETYL-D-GLUCOSAMINE SYNTHASE"/>
    <property type="match status" value="1"/>
</dbReference>
<evidence type="ECO:0000313" key="6">
    <source>
        <dbReference type="Proteomes" id="UP000295499"/>
    </source>
</evidence>
<dbReference type="Proteomes" id="UP000295499">
    <property type="component" value="Unassembled WGS sequence"/>
</dbReference>
<dbReference type="RefSeq" id="WP_133551739.1">
    <property type="nucleotide sequence ID" value="NZ_SNWM01000001.1"/>
</dbReference>
<keyword evidence="4" id="KW-0812">Transmembrane</keyword>
<comment type="similarity">
    <text evidence="1">Belongs to the glycosyltransferase 2 family.</text>
</comment>
<reference evidence="5 6" key="1">
    <citation type="submission" date="2019-03" db="EMBL/GenBank/DDBJ databases">
        <title>Genomic Encyclopedia of Archaeal and Bacterial Type Strains, Phase II (KMG-II): from individual species to whole genera.</title>
        <authorList>
            <person name="Goeker M."/>
        </authorList>
    </citation>
    <scope>NUCLEOTIDE SEQUENCE [LARGE SCALE GENOMIC DNA]</scope>
    <source>
        <strain evidence="5 6">DSM 19034</strain>
    </source>
</reference>
<keyword evidence="4" id="KW-1133">Transmembrane helix</keyword>
<gene>
    <name evidence="5" type="ORF">CLV32_0354</name>
</gene>
<evidence type="ECO:0000256" key="4">
    <source>
        <dbReference type="SAM" id="Phobius"/>
    </source>
</evidence>
<sequence>MSLSEVIWLFIQFVIGYNLLLPICIYLIWLIFVKKRSRDNPISVGEIDFAVIVTAYKQTALLPAVVKSLLNMEYQNYLVYIVADNCDISELNFTDSRIIVLRPEEILASNTRSHQYALDHFQRNHDAVTIIDSDNIVDKRYLAELNRVFSRGYKAVQGLRAAKNLDSTISCLDAARDIYYHFYDGQLLYEIGSSATLAGSGMAFSYDLYREFLVKHNVNGAGFDKVLQSWIVGQDLQIAFTHNAIVYDEKTSQTEQLVHQRSRWINTWFKYFKLGFAIVFSGTRNFSRNQFIFGFILLRPPLFIFLLLSLLCAAINLFLGAWLAAIIWILSLIIFVLSFYISLTYSNTDKRIYRSLVNIPQFIFFQLISLIKSRQANKISVATTHYVKEEEGGK</sequence>
<organism evidence="5 6">
    <name type="scientific">Pedobacter duraquae</name>
    <dbReference type="NCBI Taxonomy" id="425511"/>
    <lineage>
        <taxon>Bacteria</taxon>
        <taxon>Pseudomonadati</taxon>
        <taxon>Bacteroidota</taxon>
        <taxon>Sphingobacteriia</taxon>
        <taxon>Sphingobacteriales</taxon>
        <taxon>Sphingobacteriaceae</taxon>
        <taxon>Pedobacter</taxon>
    </lineage>
</organism>
<proteinExistence type="inferred from homology"/>
<dbReference type="EMBL" id="SNWM01000001">
    <property type="protein sequence ID" value="TDO24067.1"/>
    <property type="molecule type" value="Genomic_DNA"/>
</dbReference>
<accession>A0A4R6IPF7</accession>
<evidence type="ECO:0000256" key="3">
    <source>
        <dbReference type="ARBA" id="ARBA00022679"/>
    </source>
</evidence>
<dbReference type="AlphaFoldDB" id="A0A4R6IPF7"/>
<dbReference type="Pfam" id="PF13641">
    <property type="entry name" value="Glyco_tranf_2_3"/>
    <property type="match status" value="1"/>
</dbReference>
<protein>
    <submittedName>
        <fullName evidence="5">Cellulose synthase/poly-beta-1,6-N-acetylglucosamine synthase-like glycosyltransferase</fullName>
    </submittedName>
</protein>
<keyword evidence="2" id="KW-0328">Glycosyltransferase</keyword>
<dbReference type="SUPFAM" id="SSF53448">
    <property type="entry name" value="Nucleotide-diphospho-sugar transferases"/>
    <property type="match status" value="1"/>
</dbReference>
<evidence type="ECO:0000256" key="2">
    <source>
        <dbReference type="ARBA" id="ARBA00022676"/>
    </source>
</evidence>
<keyword evidence="3 5" id="KW-0808">Transferase</keyword>
<evidence type="ECO:0000313" key="5">
    <source>
        <dbReference type="EMBL" id="TDO24067.1"/>
    </source>
</evidence>
<dbReference type="Gene3D" id="3.90.550.10">
    <property type="entry name" value="Spore Coat Polysaccharide Biosynthesis Protein SpsA, Chain A"/>
    <property type="match status" value="1"/>
</dbReference>
<keyword evidence="4" id="KW-0472">Membrane</keyword>
<evidence type="ECO:0000256" key="1">
    <source>
        <dbReference type="ARBA" id="ARBA00006739"/>
    </source>
</evidence>
<dbReference type="OrthoDB" id="1523666at2"/>
<comment type="caution">
    <text evidence="5">The sequence shown here is derived from an EMBL/GenBank/DDBJ whole genome shotgun (WGS) entry which is preliminary data.</text>
</comment>
<feature type="transmembrane region" description="Helical" evidence="4">
    <location>
        <begin position="291"/>
        <end position="319"/>
    </location>
</feature>
<dbReference type="PANTHER" id="PTHR43630">
    <property type="entry name" value="POLY-BETA-1,6-N-ACETYL-D-GLUCOSAMINE SYNTHASE"/>
    <property type="match status" value="1"/>
</dbReference>